<gene>
    <name evidence="3" type="primary">bioC</name>
    <name evidence="3" type="ORF">HC248_02025</name>
</gene>
<proteinExistence type="predicted"/>
<protein>
    <submittedName>
        <fullName evidence="3">Malonyl-[acyl-carrier protein] O-methyltransferase</fullName>
        <ecNumber evidence="3">2.1.1.197</ecNumber>
    </submittedName>
</protein>
<accession>A0A6H2HA28</accession>
<dbReference type="RefSeq" id="WP_168922334.1">
    <property type="nucleotide sequence ID" value="NZ_CP051461.1"/>
</dbReference>
<dbReference type="Gene3D" id="3.40.50.150">
    <property type="entry name" value="Vaccinia Virus protein VP39"/>
    <property type="match status" value="1"/>
</dbReference>
<dbReference type="EMBL" id="CP051461">
    <property type="protein sequence ID" value="QJC56715.1"/>
    <property type="molecule type" value="Genomic_DNA"/>
</dbReference>
<dbReference type="SUPFAM" id="SSF53335">
    <property type="entry name" value="S-adenosyl-L-methionine-dependent methyltransferases"/>
    <property type="match status" value="1"/>
</dbReference>
<name>A0A6H2HA28_9BURK</name>
<dbReference type="PANTHER" id="PTHR43861">
    <property type="entry name" value="TRANS-ACONITATE 2-METHYLTRANSFERASE-RELATED"/>
    <property type="match status" value="1"/>
</dbReference>
<sequence length="196" mass="21429">MSTIPHGAEPASAWVQRWSHLVTPGASVLDLACGNGRHARWFDSKGCLIVAVDISQSAIEAVKQALPACEAVLADIENNPWPLGQRQFDAVIVTNYLWRALMPKILDSMAPGGVLIYETFTDGNASVGKPSRADFLLRSGELLDICRDLRIVAFEDGFEDASQSHGQRFVQRIAAVRQAVLAESETKVPIRYKLGQ</sequence>
<dbReference type="Pfam" id="PF13649">
    <property type="entry name" value="Methyltransf_25"/>
    <property type="match status" value="1"/>
</dbReference>
<keyword evidence="1 3" id="KW-0808">Transferase</keyword>
<dbReference type="InterPro" id="IPR041698">
    <property type="entry name" value="Methyltransf_25"/>
</dbReference>
<dbReference type="GO" id="GO:0102130">
    <property type="term" value="F:malonyl-CoA methyltransferase activity"/>
    <property type="evidence" value="ECO:0007669"/>
    <property type="project" value="UniProtKB-EC"/>
</dbReference>
<dbReference type="CDD" id="cd02440">
    <property type="entry name" value="AdoMet_MTases"/>
    <property type="match status" value="1"/>
</dbReference>
<feature type="domain" description="Methyltransferase" evidence="2">
    <location>
        <begin position="28"/>
        <end position="112"/>
    </location>
</feature>
<dbReference type="KEGG" id="pvac:HC248_02025"/>
<dbReference type="Proteomes" id="UP000502041">
    <property type="component" value="Chromosome"/>
</dbReference>
<dbReference type="EC" id="2.1.1.197" evidence="3"/>
<evidence type="ECO:0000259" key="2">
    <source>
        <dbReference type="Pfam" id="PF13649"/>
    </source>
</evidence>
<evidence type="ECO:0000256" key="1">
    <source>
        <dbReference type="ARBA" id="ARBA00022679"/>
    </source>
</evidence>
<dbReference type="InterPro" id="IPR029063">
    <property type="entry name" value="SAM-dependent_MTases_sf"/>
</dbReference>
<reference evidence="3 4" key="1">
    <citation type="submission" date="2020-04" db="EMBL/GenBank/DDBJ databases">
        <title>Complete genome of a Psychrophilic, Marine, Gas Vacuolate Bacterium Polaromonas vacuolata KCTC 22033T.</title>
        <authorList>
            <person name="Hwang K."/>
            <person name="Kim K.M."/>
        </authorList>
    </citation>
    <scope>NUCLEOTIDE SEQUENCE [LARGE SCALE GENOMIC DNA]</scope>
    <source>
        <strain evidence="3 4">KCTC 22033</strain>
    </source>
</reference>
<evidence type="ECO:0000313" key="4">
    <source>
        <dbReference type="Proteomes" id="UP000502041"/>
    </source>
</evidence>
<dbReference type="AlphaFoldDB" id="A0A6H2HA28"/>
<evidence type="ECO:0000313" key="3">
    <source>
        <dbReference type="EMBL" id="QJC56715.1"/>
    </source>
</evidence>
<keyword evidence="3" id="KW-0489">Methyltransferase</keyword>
<keyword evidence="4" id="KW-1185">Reference proteome</keyword>
<organism evidence="3 4">
    <name type="scientific">Polaromonas vacuolata</name>
    <dbReference type="NCBI Taxonomy" id="37448"/>
    <lineage>
        <taxon>Bacteria</taxon>
        <taxon>Pseudomonadati</taxon>
        <taxon>Pseudomonadota</taxon>
        <taxon>Betaproteobacteria</taxon>
        <taxon>Burkholderiales</taxon>
        <taxon>Comamonadaceae</taxon>
        <taxon>Polaromonas</taxon>
    </lineage>
</organism>
<dbReference type="GO" id="GO:0032259">
    <property type="term" value="P:methylation"/>
    <property type="evidence" value="ECO:0007669"/>
    <property type="project" value="UniProtKB-KW"/>
</dbReference>